<dbReference type="PROSITE" id="PS52048">
    <property type="entry name" value="UCH_DOMAIN"/>
    <property type="match status" value="1"/>
</dbReference>
<dbReference type="PANTHER" id="PTHR10589:SF16">
    <property type="entry name" value="UBIQUITIN CARBOXYL-TERMINAL HYDROLASE ISOZYME L5"/>
    <property type="match status" value="1"/>
</dbReference>
<evidence type="ECO:0000256" key="10">
    <source>
        <dbReference type="PROSITE-ProRule" id="PRU01393"/>
    </source>
</evidence>
<evidence type="ECO:0000256" key="6">
    <source>
        <dbReference type="ARBA" id="ARBA00022807"/>
    </source>
</evidence>
<dbReference type="Gene3D" id="3.40.532.10">
    <property type="entry name" value="Peptidase C12, ubiquitin carboxyl-terminal hydrolase"/>
    <property type="match status" value="1"/>
</dbReference>
<keyword evidence="15" id="KW-1185">Reference proteome</keyword>
<evidence type="ECO:0000256" key="9">
    <source>
        <dbReference type="PIRSR" id="PIRSR038120-2"/>
    </source>
</evidence>
<comment type="similarity">
    <text evidence="2 7 10 11">Belongs to the peptidase C12 family.</text>
</comment>
<reference evidence="14" key="1">
    <citation type="submission" date="2021-02" db="EMBL/GenBank/DDBJ databases">
        <authorList>
            <person name="Nowell W R."/>
        </authorList>
    </citation>
    <scope>NUCLEOTIDE SEQUENCE</scope>
    <source>
        <strain evidence="14">Ploen Becks lab</strain>
    </source>
</reference>
<dbReference type="InterPro" id="IPR038765">
    <property type="entry name" value="Papain-like_cys_pep_sf"/>
</dbReference>
<organism evidence="14 15">
    <name type="scientific">Brachionus calyciflorus</name>
    <dbReference type="NCBI Taxonomy" id="104777"/>
    <lineage>
        <taxon>Eukaryota</taxon>
        <taxon>Metazoa</taxon>
        <taxon>Spiralia</taxon>
        <taxon>Gnathifera</taxon>
        <taxon>Rotifera</taxon>
        <taxon>Eurotatoria</taxon>
        <taxon>Monogononta</taxon>
        <taxon>Pseudotrocha</taxon>
        <taxon>Ploima</taxon>
        <taxon>Brachionidae</taxon>
        <taxon>Brachionus</taxon>
    </lineage>
</organism>
<comment type="catalytic activity">
    <reaction evidence="1 7 10 11">
        <text>Thiol-dependent hydrolysis of ester, thioester, amide, peptide and isopeptide bonds formed by the C-terminal Gly of ubiquitin (a 76-residue protein attached to proteins as an intracellular targeting signal).</text>
        <dbReference type="EC" id="3.4.19.12"/>
    </reaction>
</comment>
<evidence type="ECO:0000313" key="15">
    <source>
        <dbReference type="Proteomes" id="UP000663879"/>
    </source>
</evidence>
<evidence type="ECO:0000256" key="12">
    <source>
        <dbReference type="SAM" id="Coils"/>
    </source>
</evidence>
<accession>A0A813PVE0</accession>
<evidence type="ECO:0000256" key="4">
    <source>
        <dbReference type="ARBA" id="ARBA00022786"/>
    </source>
</evidence>
<dbReference type="Pfam" id="PF01088">
    <property type="entry name" value="Peptidase_C12"/>
    <property type="match status" value="1"/>
</dbReference>
<evidence type="ECO:0000256" key="8">
    <source>
        <dbReference type="PIRSR" id="PIRSR038120-1"/>
    </source>
</evidence>
<keyword evidence="5 7" id="KW-0378">Hydrolase</keyword>
<evidence type="ECO:0000256" key="11">
    <source>
        <dbReference type="RuleBase" id="RU361215"/>
    </source>
</evidence>
<feature type="coiled-coil region" evidence="12">
    <location>
        <begin position="246"/>
        <end position="273"/>
    </location>
</feature>
<dbReference type="OrthoDB" id="1924260at2759"/>
<dbReference type="PANTHER" id="PTHR10589">
    <property type="entry name" value="UBIQUITIN CARBOXYL-TERMINAL HYDROLASE"/>
    <property type="match status" value="1"/>
</dbReference>
<dbReference type="FunFam" id="3.40.532.10:FF:000009">
    <property type="entry name" value="Ubiquitin carboxyl-terminal hydrolase"/>
    <property type="match status" value="1"/>
</dbReference>
<evidence type="ECO:0000256" key="7">
    <source>
        <dbReference type="PIRNR" id="PIRNR038120"/>
    </source>
</evidence>
<proteinExistence type="inferred from homology"/>
<feature type="site" description="Transition state stabilizer" evidence="10">
    <location>
        <position position="81"/>
    </location>
</feature>
<dbReference type="SUPFAM" id="SSF54001">
    <property type="entry name" value="Cysteine proteinases"/>
    <property type="match status" value="1"/>
</dbReference>
<gene>
    <name evidence="14" type="ORF">OXX778_LOCUS4354</name>
</gene>
<dbReference type="InterPro" id="IPR017390">
    <property type="entry name" value="Ubiquitinyl_hydrolase_UCH37"/>
</dbReference>
<feature type="site" description="Important for enzyme activity" evidence="9 10">
    <location>
        <position position="178"/>
    </location>
</feature>
<keyword evidence="3 7" id="KW-0645">Protease</keyword>
<dbReference type="InterPro" id="IPR036959">
    <property type="entry name" value="Peptidase_C12_UCH_sf"/>
</dbReference>
<name>A0A813PVE0_9BILA</name>
<dbReference type="Proteomes" id="UP000663879">
    <property type="component" value="Unassembled WGS sequence"/>
</dbReference>
<evidence type="ECO:0000256" key="2">
    <source>
        <dbReference type="ARBA" id="ARBA00009326"/>
    </source>
</evidence>
<feature type="active site" description="Nucleophile" evidence="8 10">
    <location>
        <position position="87"/>
    </location>
</feature>
<dbReference type="Gene3D" id="1.20.58.860">
    <property type="match status" value="1"/>
</dbReference>
<evidence type="ECO:0000313" key="14">
    <source>
        <dbReference type="EMBL" id="CAF0759508.1"/>
    </source>
</evidence>
<evidence type="ECO:0000256" key="1">
    <source>
        <dbReference type="ARBA" id="ARBA00000707"/>
    </source>
</evidence>
<dbReference type="Pfam" id="PF18031">
    <property type="entry name" value="UCH_C"/>
    <property type="match status" value="1"/>
</dbReference>
<dbReference type="EMBL" id="CAJNOC010000422">
    <property type="protein sequence ID" value="CAF0759508.1"/>
    <property type="molecule type" value="Genomic_DNA"/>
</dbReference>
<dbReference type="InterPro" id="IPR001578">
    <property type="entry name" value="Peptidase_C12_UCH"/>
</dbReference>
<dbReference type="PIRSF" id="PIRSF038120">
    <property type="entry name" value="Ubiquitinyl_hydrolase_UCH37"/>
    <property type="match status" value="1"/>
</dbReference>
<dbReference type="GO" id="GO:0004843">
    <property type="term" value="F:cysteine-type deubiquitinase activity"/>
    <property type="evidence" value="ECO:0007669"/>
    <property type="project" value="UniProtKB-UniRule"/>
</dbReference>
<keyword evidence="4 7" id="KW-0833">Ubl conjugation pathway</keyword>
<comment type="caution">
    <text evidence="14">The sequence shown here is derived from an EMBL/GenBank/DDBJ whole genome shotgun (WGS) entry which is preliminary data.</text>
</comment>
<feature type="active site" description="Proton donor" evidence="8 10">
    <location>
        <position position="163"/>
    </location>
</feature>
<feature type="domain" description="UCH catalytic" evidence="13">
    <location>
        <begin position="6"/>
        <end position="225"/>
    </location>
</feature>
<dbReference type="CDD" id="cd09617">
    <property type="entry name" value="Peptidase_C12_UCH37_BAP1"/>
    <property type="match status" value="1"/>
</dbReference>
<dbReference type="GO" id="GO:0006511">
    <property type="term" value="P:ubiquitin-dependent protein catabolic process"/>
    <property type="evidence" value="ECO:0007669"/>
    <property type="project" value="UniProtKB-UniRule"/>
</dbReference>
<keyword evidence="12" id="KW-0175">Coiled coil</keyword>
<dbReference type="EC" id="3.4.19.12" evidence="7 11"/>
<dbReference type="GO" id="GO:0016579">
    <property type="term" value="P:protein deubiquitination"/>
    <property type="evidence" value="ECO:0007669"/>
    <property type="project" value="InterPro"/>
</dbReference>
<evidence type="ECO:0000256" key="5">
    <source>
        <dbReference type="ARBA" id="ARBA00022801"/>
    </source>
</evidence>
<evidence type="ECO:0000256" key="3">
    <source>
        <dbReference type="ARBA" id="ARBA00022670"/>
    </source>
</evidence>
<dbReference type="AlphaFoldDB" id="A0A813PVE0"/>
<keyword evidence="6 7" id="KW-0788">Thiol protease</keyword>
<dbReference type="InterPro" id="IPR041507">
    <property type="entry name" value="UCH_C"/>
</dbReference>
<dbReference type="PRINTS" id="PR00707">
    <property type="entry name" value="UBCTHYDRLASE"/>
</dbReference>
<dbReference type="GO" id="GO:0005737">
    <property type="term" value="C:cytoplasm"/>
    <property type="evidence" value="ECO:0007669"/>
    <property type="project" value="TreeGrafter"/>
</dbReference>
<dbReference type="PROSITE" id="PS52049">
    <property type="entry name" value="ULD"/>
    <property type="match status" value="1"/>
</dbReference>
<evidence type="ECO:0000259" key="13">
    <source>
        <dbReference type="PROSITE" id="PS52048"/>
    </source>
</evidence>
<protein>
    <recommendedName>
        <fullName evidence="7 11">Ubiquitin carboxyl-terminal hydrolase</fullName>
        <ecNumber evidence="7 11">3.4.19.12</ecNumber>
    </recommendedName>
</protein>
<sequence>MSAAGNWCLIESDPGVFTELIRGFGVKGVQVEELYSLDPESFASLKPIHGLIFLFKWIGNSEIDGSYVKDSRLDDIVFVRQVIENACATQAIISVLLNCNHEDINLGNNLTEFKQFVANFDPDTKGLALSNSEVIRQVHNSFARQQLFEIEEKAPTKEEDAFHFVAYLPIKGRLYELDGLKEAPVDLGEIPAGVDWTDVVRPVLEKRMMKYSEGEIHFNLMALVSDRKMLYERELQMLSQISSMDSDEMAIRIKELESLIEDEERKALAARKENVRRKHNYLPLIVELIKVLAEQGKLNTQIQSIADRQRAKKPRLGK</sequence>